<evidence type="ECO:0000259" key="2">
    <source>
        <dbReference type="Pfam" id="PF11707"/>
    </source>
</evidence>
<feature type="region of interest" description="Disordered" evidence="1">
    <location>
        <begin position="1"/>
        <end position="21"/>
    </location>
</feature>
<evidence type="ECO:0000256" key="1">
    <source>
        <dbReference type="SAM" id="MobiDB-lite"/>
    </source>
</evidence>
<proteinExistence type="predicted"/>
<dbReference type="OMA" id="VVWVWQS"/>
<feature type="domain" description="URB1 N-terminal" evidence="2">
    <location>
        <begin position="73"/>
        <end position="382"/>
    </location>
</feature>
<dbReference type="Pfam" id="PF11707">
    <property type="entry name" value="Npa1"/>
    <property type="match status" value="1"/>
</dbReference>
<evidence type="ECO:0000259" key="4">
    <source>
        <dbReference type="Pfam" id="PF26140"/>
    </source>
</evidence>
<dbReference type="GO" id="GO:0000466">
    <property type="term" value="P:maturation of 5.8S rRNA from tricistronic rRNA transcript (SSU-rRNA, 5.8S rRNA, LSU-rRNA)"/>
    <property type="evidence" value="ECO:0007669"/>
    <property type="project" value="TreeGrafter"/>
</dbReference>
<evidence type="ECO:0000313" key="6">
    <source>
        <dbReference type="Proteomes" id="UP000265020"/>
    </source>
</evidence>
<dbReference type="InterPro" id="IPR039844">
    <property type="entry name" value="URB1"/>
</dbReference>
<dbReference type="Proteomes" id="UP000265020">
    <property type="component" value="Unassembled WGS sequence"/>
</dbReference>
<dbReference type="GO" id="GO:0000463">
    <property type="term" value="P:maturation of LSU-rRNA from tricistronic rRNA transcript (SSU-rRNA, 5.8S rRNA, LSU-rRNA)"/>
    <property type="evidence" value="ECO:0007669"/>
    <property type="project" value="TreeGrafter"/>
</dbReference>
<protein>
    <submittedName>
        <fullName evidence="5">URB1 ribosome biogenesis homolog</fullName>
    </submittedName>
</protein>
<dbReference type="InterPro" id="IPR059018">
    <property type="entry name" value="HEAT_URB1"/>
</dbReference>
<accession>A0A3Q2CN31</accession>
<sequence length="2063" mass="231918">MGKKRQSDASADSEAPLKKEKAPEFNGTVFKTMLKNPTTAMKGLETFISTAKKLPSSDLYDVVEGYIKISMECAEIFKLLEAEKTSESERMLIFGSLEVILLRTASDLSHFNMVGNVIVKKMVSNYIKLLQGSFYSANHGFVRQCLNLLSAMVSQGAEAAREVLSHIQIKTLPGLAKKKDKRGKPDVRLAFIQFVLSFLVSGDTAVIGQVLELKELLPHILNTGLKEDRMSTVNLILSTLKTRVVLNKAITKTQKVRFFTPAVLANIASLYKWNGIVDATTEQDSDAAGLSVVRELVHSFLVDLCCSRKHGISFHDPSYGTGGRPGNLVLLQFLVGLKQATDDELVAELVVNILKGSPDILSRFFKETQYSYTPRIKGAWQDNVKLLKRIYEAQPEISTIFQTGEMIPLPRLLSMVLVISLPPVCNKAFFTQGLNLGNPTVQLTTVSTMIFLLKKANKNLEYLLDKSVWQKSDLYSAEMMEELVRQYTETLGKILPDMTHIISTWQSLNKKENADGDKSKRPEKAEVTVLKALILQAICLYQRVVPHLVTQFKFDFSKLLKGIVSEKGMREEIPPVLQYQILQLALDLPANKFSWFRLQDVVNSDSSSGEKSVLYLLLKMFVSSSSNYLSSTTRRLVIKVLKDTGVFEYTLPELDLWLDQLARIQTDQQETVIHFLERVLVKLVCNSYDYTDKVAGFVQDAANLQSNLSVQEGEAASVPVSHIDDVLDMLDVIMEGNDGEMEEFGPLLSEDVIIQTFPFSAVVPAALEARNKLPVDKGELLTPYLSAVLADVLHCQRDPLSLCLALQQYDKELVSSQLPPFHQCIVNFQQYYSRWLPQQCREELVSLCHSYAAGEIKPVYSLAFISLKEFPVLIKQILLYIKSTVESYGKVVVSALASIFKHPCLEQWFLALELAAAPPHSLKPVPLKRLCAQLTDQILSLLKISAPTLFELNHLELISGYMGAIERAALKEMSERGSRPPKTYSRSFQALLSLHSYMDSSELRELVSRLLLLPHESLICPSCEGTQPELSVYGRAGLQILTKCYSTSSQNENGFLTQAHLHGLGTLLLSCSSPELEALLLQTLSSSPGSAKLIHTDVLLHCLRRSLPDPLAISSLLLQNCSSHRLCFEVWCEEPTNMEKVSETKAFIPLINTYLKMVQREDPARPKDVQTEVLKAMKQALLSKFSQSILGNLSEDSGAVLVEAASSLIKLSADVNDIRDLINRLPNITILCLLVRWSLIDVITEKLADCTEEQEQWRTSIVAAAIKCLVASYCHFKDQAGSPSDQEEGILKRLKQLLVDISSSDWNSFVKNGLKYRYYDQHFLDSISSLLERMYESTVFPKDLIPVPTLHMMTTSHSQFLPIMLDSSEDPKLLALISLLLCLVKKAPQVCNINHFVVLLAAYGATLSTSDQKLLLLLREYERNQVSLLKFQSLLWGPAAVEHHKTRKTLGASLWKQPSSNDVLALLKADVMLQTILRFPQERRISPQDGTELLCSDDAGKTLEDLYDPCFLLPLFSAILRPECVVDCVKFVSCHAFGVTAMALSSFDPNMRAAAYHVLACFYHHLEGARFRERTQLLYLMDIIKNGILKQNQRLPFVLATYISRVAEQMLRPGVYFELIFSYLCLVLFLLSHQSLDLRRVPEFFKLFYSFDQENKVERDWMLNLLQEGISDALSYELCNHQSIFQVLLGFSSSPLCSENVQVHAAADTSVNHIKLKQKISVLFSLPFRLGVKAAHFSQFVQTLHSVLVHQGTALSINKQTERLSLHPQPLSSTETLSLLLCWATLSQNSASLTQIQALSERHKLKELMGESLKKRKTEVRSKGRVNLENNNTEKDCTVNKEESLLAGCKVHLCGIFVHWEPVFQLSEPQSPQPRDSLDSIQLACDTAHLLTKWSLRWLAEDTNDENRTKQFLTWFEKAVIKHKEVVEVLMRDSGLKADLLLLFHHTFEAHGHSSFSERLETCQLFTNTMIRLLEMQGQLQEFHQAVISACLPDQDQSRHDAGLFLLSLFIHELWSGAASAERFLSHVSLVSGGKNQRQKGSKSSKTRSAVRDICREIIKMKS</sequence>
<dbReference type="InterPro" id="IPR021714">
    <property type="entry name" value="URB1_N"/>
</dbReference>
<reference evidence="5" key="1">
    <citation type="submission" date="2025-08" db="UniProtKB">
        <authorList>
            <consortium name="Ensembl"/>
        </authorList>
    </citation>
    <scope>IDENTIFICATION</scope>
</reference>
<organism evidence="5 6">
    <name type="scientific">Cyprinodon variegatus</name>
    <name type="common">Sheepshead minnow</name>
    <dbReference type="NCBI Taxonomy" id="28743"/>
    <lineage>
        <taxon>Eukaryota</taxon>
        <taxon>Metazoa</taxon>
        <taxon>Chordata</taxon>
        <taxon>Craniata</taxon>
        <taxon>Vertebrata</taxon>
        <taxon>Euteleostomi</taxon>
        <taxon>Actinopterygii</taxon>
        <taxon>Neopterygii</taxon>
        <taxon>Teleostei</taxon>
        <taxon>Neoteleostei</taxon>
        <taxon>Acanthomorphata</taxon>
        <taxon>Ovalentaria</taxon>
        <taxon>Atherinomorphae</taxon>
        <taxon>Cyprinodontiformes</taxon>
        <taxon>Cyprinodontidae</taxon>
        <taxon>Cyprinodon</taxon>
    </lineage>
</organism>
<dbReference type="Pfam" id="PF16201">
    <property type="entry name" value="NopRA1"/>
    <property type="match status" value="1"/>
</dbReference>
<evidence type="ECO:0000313" key="5">
    <source>
        <dbReference type="Ensembl" id="ENSCVAP00000006891.1"/>
    </source>
</evidence>
<dbReference type="GO" id="GO:0005730">
    <property type="term" value="C:nucleolus"/>
    <property type="evidence" value="ECO:0007669"/>
    <property type="project" value="TreeGrafter"/>
</dbReference>
<evidence type="ECO:0000259" key="3">
    <source>
        <dbReference type="Pfam" id="PF16201"/>
    </source>
</evidence>
<dbReference type="STRING" id="28743.ENSCVAP00000006891"/>
<dbReference type="Pfam" id="PF26140">
    <property type="entry name" value="HEAT_URB1"/>
    <property type="match status" value="1"/>
</dbReference>
<dbReference type="GeneTree" id="ENSGT00390000014210"/>
<reference evidence="5" key="2">
    <citation type="submission" date="2025-09" db="UniProtKB">
        <authorList>
            <consortium name="Ensembl"/>
        </authorList>
    </citation>
    <scope>IDENTIFICATION</scope>
</reference>
<dbReference type="PANTHER" id="PTHR13500">
    <property type="entry name" value="NUCLEOLAR PRERIBOSOMAL-ASSOCIATED PROTEIN 1"/>
    <property type="match status" value="1"/>
</dbReference>
<name>A0A3Q2CN31_CYPVA</name>
<feature type="domain" description="URB1 C-terminal" evidence="3">
    <location>
        <begin position="1537"/>
        <end position="1702"/>
    </location>
</feature>
<keyword evidence="6" id="KW-1185">Reference proteome</keyword>
<dbReference type="PANTHER" id="PTHR13500:SF0">
    <property type="entry name" value="NUCLEOLAR PRE-RIBOSOMAL-ASSOCIATED PROTEIN 1"/>
    <property type="match status" value="1"/>
</dbReference>
<dbReference type="InterPro" id="IPR032436">
    <property type="entry name" value="URB1_C"/>
</dbReference>
<dbReference type="Ensembl" id="ENSCVAT00000004211.1">
    <property type="protein sequence ID" value="ENSCVAP00000006891.1"/>
    <property type="gene ID" value="ENSCVAG00000009076.1"/>
</dbReference>
<feature type="domain" description="URB1 central HEAT repeat" evidence="4">
    <location>
        <begin position="610"/>
        <end position="709"/>
    </location>
</feature>